<dbReference type="PANTHER" id="PTHR13193">
    <property type="entry name" value="CGI-140"/>
    <property type="match status" value="1"/>
</dbReference>
<protein>
    <submittedName>
        <fullName evidence="8">Protein Asterix-like</fullName>
    </submittedName>
</protein>
<evidence type="ECO:0000256" key="2">
    <source>
        <dbReference type="ARBA" id="ARBA00009066"/>
    </source>
</evidence>
<dbReference type="AlphaFoldDB" id="A0A6J2T2Z7"/>
<accession>A0A6J2T2Z7</accession>
<evidence type="ECO:0000256" key="6">
    <source>
        <dbReference type="SAM" id="MobiDB-lite"/>
    </source>
</evidence>
<comment type="similarity">
    <text evidence="2">Belongs to the Asterix family.</text>
</comment>
<dbReference type="OrthoDB" id="284718at2759"/>
<evidence type="ECO:0000256" key="1">
    <source>
        <dbReference type="ARBA" id="ARBA00004370"/>
    </source>
</evidence>
<dbReference type="GeneID" id="115621717"/>
<dbReference type="RefSeq" id="XP_030371291.1">
    <property type="nucleotide sequence ID" value="XM_030515431.1"/>
</dbReference>
<keyword evidence="3" id="KW-0812">Transmembrane</keyword>
<dbReference type="GO" id="GO:0044183">
    <property type="term" value="F:protein folding chaperone"/>
    <property type="evidence" value="ECO:0007669"/>
    <property type="project" value="InterPro"/>
</dbReference>
<sequence>MPHSKAPKSEGKASHKEDVSADPRCKRKIIRYKPPLNRSLGLSSDYVSLLGMFLSVCGLTLRLKWCSWLSLYCSCVSFATSREVDFLSQGFPSYVVCISALVMAYMRDPEPMTLPWN</sequence>
<gene>
    <name evidence="8" type="primary">LOC115621717</name>
</gene>
<dbReference type="Pfam" id="PF03669">
    <property type="entry name" value="ASTER"/>
    <property type="match status" value="1"/>
</dbReference>
<feature type="compositionally biased region" description="Basic and acidic residues" evidence="6">
    <location>
        <begin position="7"/>
        <end position="22"/>
    </location>
</feature>
<proteinExistence type="inferred from homology"/>
<name>A0A6J2T2Z7_DROLE</name>
<keyword evidence="5" id="KW-0472">Membrane</keyword>
<dbReference type="GO" id="GO:0045048">
    <property type="term" value="P:protein insertion into ER membrane"/>
    <property type="evidence" value="ECO:0007669"/>
    <property type="project" value="InterPro"/>
</dbReference>
<evidence type="ECO:0000313" key="7">
    <source>
        <dbReference type="Proteomes" id="UP000504634"/>
    </source>
</evidence>
<evidence type="ECO:0000256" key="3">
    <source>
        <dbReference type="ARBA" id="ARBA00022692"/>
    </source>
</evidence>
<comment type="subcellular location">
    <subcellularLocation>
        <location evidence="1">Membrane</location>
    </subcellularLocation>
</comment>
<evidence type="ECO:0000256" key="5">
    <source>
        <dbReference type="ARBA" id="ARBA00023136"/>
    </source>
</evidence>
<dbReference type="Proteomes" id="UP000504634">
    <property type="component" value="Unplaced"/>
</dbReference>
<dbReference type="PANTHER" id="PTHR13193:SF0">
    <property type="entry name" value="PAT COMPLEX SUBUNIT ASTERIX"/>
    <property type="match status" value="1"/>
</dbReference>
<keyword evidence="7" id="KW-1185">Reference proteome</keyword>
<organism evidence="7 8">
    <name type="scientific">Drosophila lebanonensis</name>
    <name type="common">Fruit fly</name>
    <name type="synonym">Scaptodrosophila lebanonensis</name>
    <dbReference type="NCBI Taxonomy" id="7225"/>
    <lineage>
        <taxon>Eukaryota</taxon>
        <taxon>Metazoa</taxon>
        <taxon>Ecdysozoa</taxon>
        <taxon>Arthropoda</taxon>
        <taxon>Hexapoda</taxon>
        <taxon>Insecta</taxon>
        <taxon>Pterygota</taxon>
        <taxon>Neoptera</taxon>
        <taxon>Endopterygota</taxon>
        <taxon>Diptera</taxon>
        <taxon>Brachycera</taxon>
        <taxon>Muscomorpha</taxon>
        <taxon>Ephydroidea</taxon>
        <taxon>Drosophilidae</taxon>
        <taxon>Scaptodrosophila</taxon>
    </lineage>
</organism>
<evidence type="ECO:0000256" key="4">
    <source>
        <dbReference type="ARBA" id="ARBA00022989"/>
    </source>
</evidence>
<evidence type="ECO:0000313" key="8">
    <source>
        <dbReference type="RefSeq" id="XP_030371291.1"/>
    </source>
</evidence>
<keyword evidence="4" id="KW-1133">Transmembrane helix</keyword>
<dbReference type="InterPro" id="IPR005351">
    <property type="entry name" value="ASTER"/>
</dbReference>
<dbReference type="GO" id="GO:0005789">
    <property type="term" value="C:endoplasmic reticulum membrane"/>
    <property type="evidence" value="ECO:0007669"/>
    <property type="project" value="InterPro"/>
</dbReference>
<feature type="region of interest" description="Disordered" evidence="6">
    <location>
        <begin position="1"/>
        <end position="22"/>
    </location>
</feature>
<reference evidence="8" key="1">
    <citation type="submission" date="2025-08" db="UniProtKB">
        <authorList>
            <consortium name="RefSeq"/>
        </authorList>
    </citation>
    <scope>IDENTIFICATION</scope>
    <source>
        <strain evidence="8">11010-0011.00</strain>
        <tissue evidence="8">Whole body</tissue>
    </source>
</reference>